<dbReference type="AlphaFoldDB" id="A0AAV8WVZ1"/>
<protein>
    <submittedName>
        <fullName evidence="2">Uncharacterized protein</fullName>
    </submittedName>
</protein>
<sequence>MFRAYIAAVFIALAVATVNAGVIGGVSPLIATPLSAGLVSSPVIAGPSVVASPLSAGIVGVPAPLALSRSIIATPHASVISAPAISPLAVARVAAW</sequence>
<dbReference type="Proteomes" id="UP001162156">
    <property type="component" value="Unassembled WGS sequence"/>
</dbReference>
<evidence type="ECO:0000313" key="2">
    <source>
        <dbReference type="EMBL" id="KAJ8930327.1"/>
    </source>
</evidence>
<keyword evidence="3" id="KW-1185">Reference proteome</keyword>
<evidence type="ECO:0000313" key="3">
    <source>
        <dbReference type="Proteomes" id="UP001162156"/>
    </source>
</evidence>
<name>A0AAV8WVZ1_9CUCU</name>
<feature type="chain" id="PRO_5043787677" evidence="1">
    <location>
        <begin position="21"/>
        <end position="96"/>
    </location>
</feature>
<reference evidence="2" key="1">
    <citation type="journal article" date="2023" name="Insect Mol. Biol.">
        <title>Genome sequencing provides insights into the evolution of gene families encoding plant cell wall-degrading enzymes in longhorned beetles.</title>
        <authorList>
            <person name="Shin N.R."/>
            <person name="Okamura Y."/>
            <person name="Kirsch R."/>
            <person name="Pauchet Y."/>
        </authorList>
    </citation>
    <scope>NUCLEOTIDE SEQUENCE</scope>
    <source>
        <strain evidence="2">RBIC_L_NR</strain>
    </source>
</reference>
<accession>A0AAV8WVZ1</accession>
<evidence type="ECO:0000256" key="1">
    <source>
        <dbReference type="SAM" id="SignalP"/>
    </source>
</evidence>
<gene>
    <name evidence="2" type="ORF">NQ314_016876</name>
</gene>
<dbReference type="EMBL" id="JANEYF010004696">
    <property type="protein sequence ID" value="KAJ8930327.1"/>
    <property type="molecule type" value="Genomic_DNA"/>
</dbReference>
<proteinExistence type="predicted"/>
<organism evidence="2 3">
    <name type="scientific">Rhamnusium bicolor</name>
    <dbReference type="NCBI Taxonomy" id="1586634"/>
    <lineage>
        <taxon>Eukaryota</taxon>
        <taxon>Metazoa</taxon>
        <taxon>Ecdysozoa</taxon>
        <taxon>Arthropoda</taxon>
        <taxon>Hexapoda</taxon>
        <taxon>Insecta</taxon>
        <taxon>Pterygota</taxon>
        <taxon>Neoptera</taxon>
        <taxon>Endopterygota</taxon>
        <taxon>Coleoptera</taxon>
        <taxon>Polyphaga</taxon>
        <taxon>Cucujiformia</taxon>
        <taxon>Chrysomeloidea</taxon>
        <taxon>Cerambycidae</taxon>
        <taxon>Lepturinae</taxon>
        <taxon>Rhagiini</taxon>
        <taxon>Rhamnusium</taxon>
    </lineage>
</organism>
<feature type="signal peptide" evidence="1">
    <location>
        <begin position="1"/>
        <end position="20"/>
    </location>
</feature>
<keyword evidence="1" id="KW-0732">Signal</keyword>
<comment type="caution">
    <text evidence="2">The sequence shown here is derived from an EMBL/GenBank/DDBJ whole genome shotgun (WGS) entry which is preliminary data.</text>
</comment>